<evidence type="ECO:0000313" key="7">
    <source>
        <dbReference type="Proteomes" id="UP001438707"/>
    </source>
</evidence>
<evidence type="ECO:0000256" key="2">
    <source>
        <dbReference type="ARBA" id="ARBA00022980"/>
    </source>
</evidence>
<feature type="compositionally biased region" description="Polar residues" evidence="5">
    <location>
        <begin position="182"/>
        <end position="191"/>
    </location>
</feature>
<evidence type="ECO:0000256" key="4">
    <source>
        <dbReference type="RuleBase" id="RU004005"/>
    </source>
</evidence>
<dbReference type="Gene3D" id="3.90.470.10">
    <property type="entry name" value="Ribosomal protein L22/L17"/>
    <property type="match status" value="1"/>
</dbReference>
<evidence type="ECO:0000256" key="1">
    <source>
        <dbReference type="ARBA" id="ARBA00009451"/>
    </source>
</evidence>
<dbReference type="InterPro" id="IPR018260">
    <property type="entry name" value="Ribosomal_uL22_CS"/>
</dbReference>
<name>A0AAW1QZL6_9CHLO</name>
<dbReference type="PANTHER" id="PTHR11593:SF10">
    <property type="entry name" value="60S RIBOSOMAL PROTEIN L17"/>
    <property type="match status" value="1"/>
</dbReference>
<dbReference type="AlphaFoldDB" id="A0AAW1QZL6"/>
<dbReference type="CDD" id="cd00336">
    <property type="entry name" value="Ribosomal_L22"/>
    <property type="match status" value="1"/>
</dbReference>
<evidence type="ECO:0000256" key="3">
    <source>
        <dbReference type="ARBA" id="ARBA00023274"/>
    </source>
</evidence>
<evidence type="ECO:0000313" key="6">
    <source>
        <dbReference type="EMBL" id="KAK9826968.1"/>
    </source>
</evidence>
<keyword evidence="7" id="KW-1185">Reference proteome</keyword>
<comment type="similarity">
    <text evidence="1 4">Belongs to the universal ribosomal protein uL22 family.</text>
</comment>
<dbReference type="PANTHER" id="PTHR11593">
    <property type="entry name" value="60S RIBOSOMAL PROTEIN L17"/>
    <property type="match status" value="1"/>
</dbReference>
<dbReference type="Proteomes" id="UP001438707">
    <property type="component" value="Unassembled WGS sequence"/>
</dbReference>
<keyword evidence="2 4" id="KW-0689">Ribosomal protein</keyword>
<dbReference type="GO" id="GO:0003735">
    <property type="term" value="F:structural constituent of ribosome"/>
    <property type="evidence" value="ECO:0007669"/>
    <property type="project" value="InterPro"/>
</dbReference>
<dbReference type="InterPro" id="IPR005721">
    <property type="entry name" value="Ribosomal_uL22_euk/arc"/>
</dbReference>
<dbReference type="InterPro" id="IPR001063">
    <property type="entry name" value="Ribosomal_uL22"/>
</dbReference>
<keyword evidence="3 4" id="KW-0687">Ribonucleoprotein</keyword>
<accession>A0AAW1QZL6</accession>
<feature type="compositionally biased region" description="Basic and acidic residues" evidence="5">
    <location>
        <begin position="161"/>
        <end position="172"/>
    </location>
</feature>
<dbReference type="GO" id="GO:0022625">
    <property type="term" value="C:cytosolic large ribosomal subunit"/>
    <property type="evidence" value="ECO:0007669"/>
    <property type="project" value="TreeGrafter"/>
</dbReference>
<sequence length="191" mass="21418">MVKRKYSRDAENANKACKACGSDLRVHFKNTRESAFALRNMDLTKAKKYLEDVLAHKRIIPYRRFCGGVGRSAQAKNEGQSNGQGRWPAKSCEFLLGLLKNAESNAEVKGLETENLYIEHIQVNKAQKQRRRTYRAHGRINPFMSSPCHIQVILGEKDSTVKAEPEKADKKLSKAKAARQLRSGSKSAGAE</sequence>
<organism evidence="6 7">
    <name type="scientific">Apatococcus lobatus</name>
    <dbReference type="NCBI Taxonomy" id="904363"/>
    <lineage>
        <taxon>Eukaryota</taxon>
        <taxon>Viridiplantae</taxon>
        <taxon>Chlorophyta</taxon>
        <taxon>core chlorophytes</taxon>
        <taxon>Trebouxiophyceae</taxon>
        <taxon>Chlorellales</taxon>
        <taxon>Chlorellaceae</taxon>
        <taxon>Apatococcus</taxon>
    </lineage>
</organism>
<dbReference type="Pfam" id="PF00237">
    <property type="entry name" value="Ribosomal_L22"/>
    <property type="match status" value="1"/>
</dbReference>
<protein>
    <recommendedName>
        <fullName evidence="8">60S ribosomal protein L17</fullName>
    </recommendedName>
</protein>
<proteinExistence type="inferred from homology"/>
<evidence type="ECO:0008006" key="8">
    <source>
        <dbReference type="Google" id="ProtNLM"/>
    </source>
</evidence>
<gene>
    <name evidence="6" type="ORF">WJX74_002088</name>
</gene>
<dbReference type="PROSITE" id="PS00464">
    <property type="entry name" value="RIBOSOMAL_L22"/>
    <property type="match status" value="1"/>
</dbReference>
<dbReference type="EMBL" id="JALJOS010000019">
    <property type="protein sequence ID" value="KAK9826968.1"/>
    <property type="molecule type" value="Genomic_DNA"/>
</dbReference>
<dbReference type="GO" id="GO:0002181">
    <property type="term" value="P:cytoplasmic translation"/>
    <property type="evidence" value="ECO:0007669"/>
    <property type="project" value="TreeGrafter"/>
</dbReference>
<reference evidence="6 7" key="1">
    <citation type="journal article" date="2024" name="Nat. Commun.">
        <title>Phylogenomics reveals the evolutionary origins of lichenization in chlorophyte algae.</title>
        <authorList>
            <person name="Puginier C."/>
            <person name="Libourel C."/>
            <person name="Otte J."/>
            <person name="Skaloud P."/>
            <person name="Haon M."/>
            <person name="Grisel S."/>
            <person name="Petersen M."/>
            <person name="Berrin J.G."/>
            <person name="Delaux P.M."/>
            <person name="Dal Grande F."/>
            <person name="Keller J."/>
        </authorList>
    </citation>
    <scope>NUCLEOTIDE SEQUENCE [LARGE SCALE GENOMIC DNA]</scope>
    <source>
        <strain evidence="6 7">SAG 2145</strain>
    </source>
</reference>
<comment type="caution">
    <text evidence="6">The sequence shown here is derived from an EMBL/GenBank/DDBJ whole genome shotgun (WGS) entry which is preliminary data.</text>
</comment>
<dbReference type="NCBIfam" id="TIGR01038">
    <property type="entry name" value="uL22_arch_euk"/>
    <property type="match status" value="1"/>
</dbReference>
<evidence type="ECO:0000256" key="5">
    <source>
        <dbReference type="SAM" id="MobiDB-lite"/>
    </source>
</evidence>
<feature type="region of interest" description="Disordered" evidence="5">
    <location>
        <begin position="161"/>
        <end position="191"/>
    </location>
</feature>
<dbReference type="InterPro" id="IPR036394">
    <property type="entry name" value="Ribosomal_uL22_sf"/>
</dbReference>
<dbReference type="SUPFAM" id="SSF54843">
    <property type="entry name" value="Ribosomal protein L22"/>
    <property type="match status" value="1"/>
</dbReference>